<keyword evidence="4" id="KW-1185">Reference proteome</keyword>
<dbReference type="Gene3D" id="3.10.28.20">
    <property type="entry name" value="Acetamidase/Formamidase-like domains"/>
    <property type="match status" value="1"/>
</dbReference>
<dbReference type="Pfam" id="PF02169">
    <property type="entry name" value="LPP20"/>
    <property type="match status" value="1"/>
</dbReference>
<accession>A0A345JS36</accession>
<dbReference type="OrthoDB" id="5603731at2"/>
<gene>
    <name evidence="3" type="ORF">CGC43_05830</name>
</gene>
<feature type="signal peptide" evidence="1">
    <location>
        <begin position="1"/>
        <end position="27"/>
    </location>
</feature>
<dbReference type="AlphaFoldDB" id="A0A345JS36"/>
<dbReference type="PROSITE" id="PS51257">
    <property type="entry name" value="PROKAR_LIPOPROTEIN"/>
    <property type="match status" value="1"/>
</dbReference>
<evidence type="ECO:0000256" key="1">
    <source>
        <dbReference type="SAM" id="SignalP"/>
    </source>
</evidence>
<evidence type="ECO:0000313" key="4">
    <source>
        <dbReference type="Proteomes" id="UP000253862"/>
    </source>
</evidence>
<evidence type="ECO:0000313" key="3">
    <source>
        <dbReference type="EMBL" id="AXH30132.1"/>
    </source>
</evidence>
<feature type="chain" id="PRO_5016732062" description="Lipoprotein LPP20-like domain-containing protein" evidence="1">
    <location>
        <begin position="28"/>
        <end position="342"/>
    </location>
</feature>
<keyword evidence="1" id="KW-0732">Signal</keyword>
<evidence type="ECO:0000259" key="2">
    <source>
        <dbReference type="Pfam" id="PF02169"/>
    </source>
</evidence>
<reference evidence="3 4" key="1">
    <citation type="submission" date="2017-07" db="EMBL/GenBank/DDBJ databases">
        <title>Complete genome sequences and comparative analysis of the novel pathogen Francisella opportunistica.</title>
        <authorList>
            <person name="Dietrich E.A."/>
            <person name="Kingry L.C."/>
            <person name="Petersen J.M."/>
        </authorList>
    </citation>
    <scope>NUCLEOTIDE SEQUENCE [LARGE SCALE GENOMIC DNA]</scope>
    <source>
        <strain evidence="3 4">14-2155</strain>
    </source>
</reference>
<dbReference type="EMBL" id="CP022375">
    <property type="protein sequence ID" value="AXH30132.1"/>
    <property type="molecule type" value="Genomic_DNA"/>
</dbReference>
<feature type="domain" description="Lipoprotein LPP20-like" evidence="2">
    <location>
        <begin position="52"/>
        <end position="147"/>
    </location>
</feature>
<organism evidence="3 4">
    <name type="scientific">Francisella opportunistica</name>
    <dbReference type="NCBI Taxonomy" id="2016517"/>
    <lineage>
        <taxon>Bacteria</taxon>
        <taxon>Pseudomonadati</taxon>
        <taxon>Pseudomonadota</taxon>
        <taxon>Gammaproteobacteria</taxon>
        <taxon>Thiotrichales</taxon>
        <taxon>Francisellaceae</taxon>
        <taxon>Francisella</taxon>
    </lineage>
</organism>
<dbReference type="KEGG" id="foo:CGC45_05825"/>
<dbReference type="RefSeq" id="WP_071629401.1">
    <property type="nucleotide sequence ID" value="NZ_CP022375.1"/>
</dbReference>
<dbReference type="Proteomes" id="UP000253862">
    <property type="component" value="Chromosome"/>
</dbReference>
<sequence>MRYFYLNLLTMAIISLAISSCSSTAQKNNISINNQAVIKQQLQKDTQNNVMPTWFSSDQSNTNEFLYGFGAAKTLEQATQNALADMVQRLQVTVSTTTNFTNTTNNDKISQKLTQQITTTTAQITIPNYNIVNQAELKQIFYIEVQTNKTQTINDLKELISSNINQAQQLLATTNNKSSIYRFATAQQLNKNIQLVKSSLRTLIILAPDSNINSQMEALNKIDNQLLNLKRSLQIYVDKQNSGFFYNSLEKFLQVNNYNITNKKELANVNITLKLRDYNNQFNNDKYCLETKVELQALDDSSNQLSPKEYIIKACSKQGRMAAIDKAVEIFYSQLNNAESIY</sequence>
<protein>
    <recommendedName>
        <fullName evidence="2">Lipoprotein LPP20-like domain-containing protein</fullName>
    </recommendedName>
</protein>
<proteinExistence type="predicted"/>
<dbReference type="InterPro" id="IPR024952">
    <property type="entry name" value="LPP20-like_dom"/>
</dbReference>
<name>A0A345JS36_9GAMM</name>